<keyword evidence="2" id="KW-0449">Lipoprotein</keyword>
<dbReference type="Proteomes" id="UP000190166">
    <property type="component" value="Unassembled WGS sequence"/>
</dbReference>
<reference evidence="2 3" key="1">
    <citation type="submission" date="2017-02" db="EMBL/GenBank/DDBJ databases">
        <authorList>
            <person name="Peterson S.W."/>
        </authorList>
    </citation>
    <scope>NUCLEOTIDE SEQUENCE [LARGE SCALE GENOMIC DNA]</scope>
    <source>
        <strain evidence="2 3">DSM 18108</strain>
    </source>
</reference>
<dbReference type="PROSITE" id="PS51257">
    <property type="entry name" value="PROKAR_LIPOPROTEIN"/>
    <property type="match status" value="1"/>
</dbReference>
<name>A0A1T5P881_9BACT</name>
<dbReference type="InterPro" id="IPR007298">
    <property type="entry name" value="Cu-R_lipoprotein_NlpE"/>
</dbReference>
<accession>A0A1T5P881</accession>
<gene>
    <name evidence="2" type="ORF">SAMN05660461_4348</name>
</gene>
<feature type="chain" id="PRO_5013069609" evidence="1">
    <location>
        <begin position="18"/>
        <end position="147"/>
    </location>
</feature>
<keyword evidence="1" id="KW-0732">Signal</keyword>
<evidence type="ECO:0000313" key="2">
    <source>
        <dbReference type="EMBL" id="SKD08479.1"/>
    </source>
</evidence>
<sequence length="147" mass="16060">MKHLPLLLLLVIFAACQGSGTKTGQSDSAAVNSPSDTASGVTYSGTLPCADCEGIVTELTLQKQPDDRFTLKETYQGKNQTFNSEGVYTIVHGTPADPAATVIHLNPNKDKNLQRYYQQVNENELLLLDSDQKTIQSGRNYTLKKVL</sequence>
<dbReference type="STRING" id="393003.SAMN05660461_4348"/>
<dbReference type="EMBL" id="FUZZ01000003">
    <property type="protein sequence ID" value="SKD08479.1"/>
    <property type="molecule type" value="Genomic_DNA"/>
</dbReference>
<dbReference type="RefSeq" id="WP_159454386.1">
    <property type="nucleotide sequence ID" value="NZ_FUZZ01000003.1"/>
</dbReference>
<proteinExistence type="predicted"/>
<evidence type="ECO:0000256" key="1">
    <source>
        <dbReference type="SAM" id="SignalP"/>
    </source>
</evidence>
<evidence type="ECO:0000313" key="3">
    <source>
        <dbReference type="Proteomes" id="UP000190166"/>
    </source>
</evidence>
<protein>
    <submittedName>
        <fullName evidence="2">Copper homeostasis protein (Lipoprotein)</fullName>
    </submittedName>
</protein>
<organism evidence="2 3">
    <name type="scientific">Chitinophaga ginsengisegetis</name>
    <dbReference type="NCBI Taxonomy" id="393003"/>
    <lineage>
        <taxon>Bacteria</taxon>
        <taxon>Pseudomonadati</taxon>
        <taxon>Bacteroidota</taxon>
        <taxon>Chitinophagia</taxon>
        <taxon>Chitinophagales</taxon>
        <taxon>Chitinophagaceae</taxon>
        <taxon>Chitinophaga</taxon>
    </lineage>
</organism>
<dbReference type="AlphaFoldDB" id="A0A1T5P881"/>
<dbReference type="Pfam" id="PF04170">
    <property type="entry name" value="NlpE"/>
    <property type="match status" value="1"/>
</dbReference>
<dbReference type="Gene3D" id="2.40.128.640">
    <property type="match status" value="1"/>
</dbReference>
<keyword evidence="3" id="KW-1185">Reference proteome</keyword>
<feature type="signal peptide" evidence="1">
    <location>
        <begin position="1"/>
        <end position="17"/>
    </location>
</feature>